<reference evidence="1 2" key="1">
    <citation type="journal article" date="2019" name="PLoS Biol.">
        <title>Sex chromosomes control vertical transmission of feminizing Wolbachia symbionts in an isopod.</title>
        <authorList>
            <person name="Becking T."/>
            <person name="Chebbi M.A."/>
            <person name="Giraud I."/>
            <person name="Moumen B."/>
            <person name="Laverre T."/>
            <person name="Caubet Y."/>
            <person name="Peccoud J."/>
            <person name="Gilbert C."/>
            <person name="Cordaux R."/>
        </authorList>
    </citation>
    <scope>NUCLEOTIDE SEQUENCE [LARGE SCALE GENOMIC DNA]</scope>
    <source>
        <strain evidence="1">ANa2</strain>
        <tissue evidence="1">Whole body excluding digestive tract and cuticle</tissue>
    </source>
</reference>
<proteinExistence type="predicted"/>
<dbReference type="OrthoDB" id="418358at2759"/>
<organism evidence="1 2">
    <name type="scientific">Armadillidium nasatum</name>
    <dbReference type="NCBI Taxonomy" id="96803"/>
    <lineage>
        <taxon>Eukaryota</taxon>
        <taxon>Metazoa</taxon>
        <taxon>Ecdysozoa</taxon>
        <taxon>Arthropoda</taxon>
        <taxon>Crustacea</taxon>
        <taxon>Multicrustacea</taxon>
        <taxon>Malacostraca</taxon>
        <taxon>Eumalacostraca</taxon>
        <taxon>Peracarida</taxon>
        <taxon>Isopoda</taxon>
        <taxon>Oniscidea</taxon>
        <taxon>Crinocheta</taxon>
        <taxon>Armadillidiidae</taxon>
        <taxon>Armadillidium</taxon>
    </lineage>
</organism>
<protein>
    <submittedName>
        <fullName evidence="1">Uncharacterized protein</fullName>
    </submittedName>
</protein>
<dbReference type="Proteomes" id="UP000326759">
    <property type="component" value="Unassembled WGS sequence"/>
</dbReference>
<dbReference type="AlphaFoldDB" id="A0A5N5SYY5"/>
<dbReference type="EMBL" id="SEYY01018352">
    <property type="protein sequence ID" value="KAB7499433.1"/>
    <property type="molecule type" value="Genomic_DNA"/>
</dbReference>
<sequence length="82" mass="9579">MVSFKKKKNTFEYLSSTYPQVQMLQQQVGVLAENQVNTDDRYTRVKQDNSALQARIDIEMFYCRVLFEMVTKIVGNFGKFAV</sequence>
<accession>A0A5N5SYY5</accession>
<evidence type="ECO:0000313" key="1">
    <source>
        <dbReference type="EMBL" id="KAB7499433.1"/>
    </source>
</evidence>
<name>A0A5N5SYY5_9CRUS</name>
<comment type="caution">
    <text evidence="1">The sequence shown here is derived from an EMBL/GenBank/DDBJ whole genome shotgun (WGS) entry which is preliminary data.</text>
</comment>
<keyword evidence="2" id="KW-1185">Reference proteome</keyword>
<gene>
    <name evidence="1" type="ORF">Anas_03023</name>
</gene>
<evidence type="ECO:0000313" key="2">
    <source>
        <dbReference type="Proteomes" id="UP000326759"/>
    </source>
</evidence>